<dbReference type="STRING" id="324925.Ppha_0617"/>
<gene>
    <name evidence="1" type="ordered locus">Ppha_0617</name>
</gene>
<reference evidence="1 2" key="1">
    <citation type="submission" date="2008-06" db="EMBL/GenBank/DDBJ databases">
        <title>Complete sequence of Pelodictyon phaeoclathratiforme BU-1.</title>
        <authorList>
            <consortium name="US DOE Joint Genome Institute"/>
            <person name="Lucas S."/>
            <person name="Copeland A."/>
            <person name="Lapidus A."/>
            <person name="Glavina del Rio T."/>
            <person name="Dalin E."/>
            <person name="Tice H."/>
            <person name="Bruce D."/>
            <person name="Goodwin L."/>
            <person name="Pitluck S."/>
            <person name="Schmutz J."/>
            <person name="Larimer F."/>
            <person name="Land M."/>
            <person name="Hauser L."/>
            <person name="Kyrpides N."/>
            <person name="Mikhailova N."/>
            <person name="Liu Z."/>
            <person name="Li T."/>
            <person name="Zhao F."/>
            <person name="Overmann J."/>
            <person name="Bryant D.A."/>
            <person name="Richardson P."/>
        </authorList>
    </citation>
    <scope>NUCLEOTIDE SEQUENCE [LARGE SCALE GENOMIC DNA]</scope>
    <source>
        <strain evidence="2">DSM 5477 / BU-1</strain>
    </source>
</reference>
<dbReference type="RefSeq" id="WP_012507414.1">
    <property type="nucleotide sequence ID" value="NC_011060.1"/>
</dbReference>
<organism evidence="1 2">
    <name type="scientific">Pelodictyon phaeoclathratiforme (strain DSM 5477 / BU-1)</name>
    <dbReference type="NCBI Taxonomy" id="324925"/>
    <lineage>
        <taxon>Bacteria</taxon>
        <taxon>Pseudomonadati</taxon>
        <taxon>Chlorobiota</taxon>
        <taxon>Chlorobiia</taxon>
        <taxon>Chlorobiales</taxon>
        <taxon>Chlorobiaceae</taxon>
        <taxon>Chlorobium/Pelodictyon group</taxon>
        <taxon>Pelodictyon</taxon>
    </lineage>
</organism>
<protein>
    <submittedName>
        <fullName evidence="1">Uncharacterized protein</fullName>
    </submittedName>
</protein>
<keyword evidence="2" id="KW-1185">Reference proteome</keyword>
<dbReference type="EMBL" id="CP001110">
    <property type="protein sequence ID" value="ACF42919.1"/>
    <property type="molecule type" value="Genomic_DNA"/>
</dbReference>
<dbReference type="AlphaFoldDB" id="B4SDI0"/>
<dbReference type="KEGG" id="pph:Ppha_0617"/>
<dbReference type="Proteomes" id="UP000002724">
    <property type="component" value="Chromosome"/>
</dbReference>
<dbReference type="OrthoDB" id="5775264at2"/>
<proteinExistence type="predicted"/>
<evidence type="ECO:0000313" key="2">
    <source>
        <dbReference type="Proteomes" id="UP000002724"/>
    </source>
</evidence>
<sequence length="91" mass="10114">MQVVKNKEGKIEETGSVVTPCRPIEVNSEHDFKALGLASFFDTQEDNNVDWEEIFQAGSNVCPGLVPRVSPDQQDVSTLPADCGICYRKER</sequence>
<accession>B4SDI0</accession>
<name>B4SDI0_PELPB</name>
<dbReference type="HOGENOM" id="CLU_2424312_0_0_10"/>
<evidence type="ECO:0000313" key="1">
    <source>
        <dbReference type="EMBL" id="ACF42919.1"/>
    </source>
</evidence>